<dbReference type="InterPro" id="IPR008007">
    <property type="entry name" value="Peptidase_M42"/>
</dbReference>
<dbReference type="SUPFAM" id="SSF53187">
    <property type="entry name" value="Zn-dependent exopeptidases"/>
    <property type="match status" value="1"/>
</dbReference>
<evidence type="ECO:0000256" key="3">
    <source>
        <dbReference type="ARBA" id="ARBA00022670"/>
    </source>
</evidence>
<keyword evidence="8" id="KW-1185">Reference proteome</keyword>
<comment type="similarity">
    <text evidence="1 6">Belongs to the peptidase M42 family.</text>
</comment>
<proteinExistence type="inferred from homology"/>
<dbReference type="Pfam" id="PF05343">
    <property type="entry name" value="Peptidase_M42"/>
    <property type="match status" value="1"/>
</dbReference>
<evidence type="ECO:0000313" key="8">
    <source>
        <dbReference type="Proteomes" id="UP001207930"/>
    </source>
</evidence>
<comment type="caution">
    <text evidence="7">The sequence shown here is derived from an EMBL/GenBank/DDBJ whole genome shotgun (WGS) entry which is preliminary data.</text>
</comment>
<evidence type="ECO:0000256" key="1">
    <source>
        <dbReference type="ARBA" id="ARBA00006272"/>
    </source>
</evidence>
<dbReference type="PIRSF" id="PIRSF001123">
    <property type="entry name" value="PepA_GA"/>
    <property type="match status" value="1"/>
</dbReference>
<organism evidence="7 8">
    <name type="scientific">Luteolibacter flavescens</name>
    <dbReference type="NCBI Taxonomy" id="1859460"/>
    <lineage>
        <taxon>Bacteria</taxon>
        <taxon>Pseudomonadati</taxon>
        <taxon>Verrucomicrobiota</taxon>
        <taxon>Verrucomicrobiia</taxon>
        <taxon>Verrucomicrobiales</taxon>
        <taxon>Verrucomicrobiaceae</taxon>
        <taxon>Luteolibacter</taxon>
    </lineage>
</organism>
<gene>
    <name evidence="7" type="ORF">OKA04_22750</name>
</gene>
<evidence type="ECO:0000256" key="4">
    <source>
        <dbReference type="ARBA" id="ARBA00022723"/>
    </source>
</evidence>
<dbReference type="RefSeq" id="WP_264503529.1">
    <property type="nucleotide sequence ID" value="NZ_JAPDDS010000019.1"/>
</dbReference>
<evidence type="ECO:0000256" key="6">
    <source>
        <dbReference type="PIRNR" id="PIRNR001123"/>
    </source>
</evidence>
<dbReference type="EMBL" id="JAPDDS010000019">
    <property type="protein sequence ID" value="MCW1887574.1"/>
    <property type="molecule type" value="Genomic_DNA"/>
</dbReference>
<dbReference type="PANTHER" id="PTHR32481">
    <property type="entry name" value="AMINOPEPTIDASE"/>
    <property type="match status" value="1"/>
</dbReference>
<keyword evidence="4" id="KW-0479">Metal-binding</keyword>
<dbReference type="InterPro" id="IPR051464">
    <property type="entry name" value="Peptidase_M42_aminopept"/>
</dbReference>
<evidence type="ECO:0000256" key="5">
    <source>
        <dbReference type="ARBA" id="ARBA00022801"/>
    </source>
</evidence>
<dbReference type="InterPro" id="IPR023367">
    <property type="entry name" value="Peptidase_M42_dom2"/>
</dbReference>
<sequence length="358" mass="38912">MTKDDREFLFTLLKTPSPTGFEMPGQRVWADHLRPFATEVACDAYGSTWARLEGKSKHTVMLAAHADEIGYMIKTIQSDGFIRIDRIGGSDAATARGRRVIFAGDKGPVMGIIGNTAIHLRRDNLGDEKAPQPHDLWVDVGASNEKEVAALGLRVGHPGVYEDGPAELANKRLISRALDNRIGGYIIAQVLKRIAKSKKKPAVTLLCMNTVQEEIGGHGAMMATYRHQPDVCICLDVTHATDTPGIDANKFGSVKLGGGPSVSHGTANHPLVMKRLMEVAAKAKIPLQHEASSRFTGTDTDKIFNIREGVPSGLVSLPLRCMHSVVETAHLDDIERIIDLLTDFVLSLGAKDTFHQTL</sequence>
<dbReference type="Gene3D" id="3.40.630.10">
    <property type="entry name" value="Zn peptidases"/>
    <property type="match status" value="1"/>
</dbReference>
<protein>
    <submittedName>
        <fullName evidence="7">M42 family metallopeptidase</fullName>
    </submittedName>
</protein>
<dbReference type="Gene3D" id="2.40.30.40">
    <property type="entry name" value="Peptidase M42, domain 2"/>
    <property type="match status" value="1"/>
</dbReference>
<dbReference type="Proteomes" id="UP001207930">
    <property type="component" value="Unassembled WGS sequence"/>
</dbReference>
<accession>A0ABT3FVG4</accession>
<evidence type="ECO:0000313" key="7">
    <source>
        <dbReference type="EMBL" id="MCW1887574.1"/>
    </source>
</evidence>
<name>A0ABT3FVG4_9BACT</name>
<dbReference type="PANTHER" id="PTHR32481:SF20">
    <property type="entry name" value="AMINOPEPTIDASE YSDC"/>
    <property type="match status" value="1"/>
</dbReference>
<dbReference type="CDD" id="cd05656">
    <property type="entry name" value="M42_Frv"/>
    <property type="match status" value="1"/>
</dbReference>
<keyword evidence="3" id="KW-0645">Protease</keyword>
<reference evidence="7 8" key="1">
    <citation type="submission" date="2022-10" db="EMBL/GenBank/DDBJ databases">
        <title>Luteolibacter flavescens strain MCCC 1K03193, whole genome shotgun sequencing project.</title>
        <authorList>
            <person name="Zhao G."/>
            <person name="Shen L."/>
        </authorList>
    </citation>
    <scope>NUCLEOTIDE SEQUENCE [LARGE SCALE GENOMIC DNA]</scope>
    <source>
        <strain evidence="7 8">MCCC 1K03193</strain>
    </source>
</reference>
<keyword evidence="2" id="KW-0031">Aminopeptidase</keyword>
<dbReference type="SUPFAM" id="SSF101821">
    <property type="entry name" value="Aminopeptidase/glucanase lid domain"/>
    <property type="match status" value="1"/>
</dbReference>
<keyword evidence="5" id="KW-0378">Hydrolase</keyword>
<evidence type="ECO:0000256" key="2">
    <source>
        <dbReference type="ARBA" id="ARBA00022438"/>
    </source>
</evidence>